<dbReference type="EMBL" id="SWKR01000002">
    <property type="protein sequence ID" value="TKD51744.1"/>
    <property type="molecule type" value="Genomic_DNA"/>
</dbReference>
<feature type="signal peptide" evidence="2">
    <location>
        <begin position="1"/>
        <end position="21"/>
    </location>
</feature>
<evidence type="ECO:0000313" key="4">
    <source>
        <dbReference type="Proteomes" id="UP000309138"/>
    </source>
</evidence>
<proteinExistence type="predicted"/>
<dbReference type="AlphaFoldDB" id="A0A4U1L599"/>
<keyword evidence="4" id="KW-1185">Reference proteome</keyword>
<organism evidence="3 4">
    <name type="scientific">Sphingomonas baiyangensis</name>
    <dbReference type="NCBI Taxonomy" id="2572576"/>
    <lineage>
        <taxon>Bacteria</taxon>
        <taxon>Pseudomonadati</taxon>
        <taxon>Pseudomonadota</taxon>
        <taxon>Alphaproteobacteria</taxon>
        <taxon>Sphingomonadales</taxon>
        <taxon>Sphingomonadaceae</taxon>
        <taxon>Sphingomonas</taxon>
    </lineage>
</organism>
<gene>
    <name evidence="3" type="ORF">FBR43_14010</name>
</gene>
<feature type="compositionally biased region" description="Basic and acidic residues" evidence="1">
    <location>
        <begin position="27"/>
        <end position="39"/>
    </location>
</feature>
<reference evidence="3 4" key="1">
    <citation type="submission" date="2019-04" db="EMBL/GenBank/DDBJ databases">
        <authorList>
            <person name="Yang Y."/>
            <person name="Wei D."/>
        </authorList>
    </citation>
    <scope>NUCLEOTIDE SEQUENCE [LARGE SCALE GENOMIC DNA]</scope>
    <source>
        <strain evidence="3 4">L-1-4w-11</strain>
    </source>
</reference>
<comment type="caution">
    <text evidence="3">The sequence shown here is derived from an EMBL/GenBank/DDBJ whole genome shotgun (WGS) entry which is preliminary data.</text>
</comment>
<feature type="chain" id="PRO_5020598452" description="PepSY domain-containing protein" evidence="2">
    <location>
        <begin position="22"/>
        <end position="105"/>
    </location>
</feature>
<sequence>MRPLSILLAAGLLAPPLPATARTTDAPQRKGDHRAAHEARMQGRILPLREIERRVVPKAKGARYIGFDFDSGTAVYTLKFLRDGNVIWIEVDGRSGQILGRSGDR</sequence>
<name>A0A4U1L599_9SPHN</name>
<feature type="region of interest" description="Disordered" evidence="1">
    <location>
        <begin position="17"/>
        <end position="39"/>
    </location>
</feature>
<keyword evidence="2" id="KW-0732">Signal</keyword>
<dbReference type="OrthoDB" id="7428944at2"/>
<evidence type="ECO:0000256" key="2">
    <source>
        <dbReference type="SAM" id="SignalP"/>
    </source>
</evidence>
<protein>
    <recommendedName>
        <fullName evidence="5">PepSY domain-containing protein</fullName>
    </recommendedName>
</protein>
<dbReference type="Proteomes" id="UP000309138">
    <property type="component" value="Unassembled WGS sequence"/>
</dbReference>
<evidence type="ECO:0008006" key="5">
    <source>
        <dbReference type="Google" id="ProtNLM"/>
    </source>
</evidence>
<feature type="compositionally biased region" description="Low complexity" evidence="1">
    <location>
        <begin position="17"/>
        <end position="26"/>
    </location>
</feature>
<evidence type="ECO:0000313" key="3">
    <source>
        <dbReference type="EMBL" id="TKD51744.1"/>
    </source>
</evidence>
<accession>A0A4U1L599</accession>
<evidence type="ECO:0000256" key="1">
    <source>
        <dbReference type="SAM" id="MobiDB-lite"/>
    </source>
</evidence>
<dbReference type="RefSeq" id="WP_136943681.1">
    <property type="nucleotide sequence ID" value="NZ_SWKR01000002.1"/>
</dbReference>